<accession>A0AAV6LD77</accession>
<reference evidence="1" key="1">
    <citation type="submission" date="2020-08" db="EMBL/GenBank/DDBJ databases">
        <title>Plant Genome Project.</title>
        <authorList>
            <person name="Zhang R.-G."/>
        </authorList>
    </citation>
    <scope>NUCLEOTIDE SEQUENCE</scope>
    <source>
        <strain evidence="1">WSP0</strain>
        <tissue evidence="1">Leaf</tissue>
    </source>
</reference>
<dbReference type="AlphaFoldDB" id="A0AAV6LD77"/>
<keyword evidence="2" id="KW-1185">Reference proteome</keyword>
<dbReference type="EMBL" id="JACTNZ010000002">
    <property type="protein sequence ID" value="KAG5562166.1"/>
    <property type="molecule type" value="Genomic_DNA"/>
</dbReference>
<dbReference type="Proteomes" id="UP000823749">
    <property type="component" value="Chromosome 2"/>
</dbReference>
<comment type="caution">
    <text evidence="1">The sequence shown here is derived from an EMBL/GenBank/DDBJ whole genome shotgun (WGS) entry which is preliminary data.</text>
</comment>
<gene>
    <name evidence="1" type="ORF">RHGRI_005043</name>
</gene>
<sequence>MPAVSNNNSGVSVAATVIQPIPVPNSGSQGVITEGLTPLEDLVPGSNQFAALDVPDLSGTEEVYSSHTSLGLPDDLFEAPHASSVDIVSEIVADCVVASSQRDVSPLISVKGKSQGGGKENSENNSPATIVLGWDPSVLEVQLTAVVDFYEIFNSYYR</sequence>
<protein>
    <submittedName>
        <fullName evidence="1">Uncharacterized protein</fullName>
    </submittedName>
</protein>
<proteinExistence type="predicted"/>
<evidence type="ECO:0000313" key="2">
    <source>
        <dbReference type="Proteomes" id="UP000823749"/>
    </source>
</evidence>
<evidence type="ECO:0000313" key="1">
    <source>
        <dbReference type="EMBL" id="KAG5562166.1"/>
    </source>
</evidence>
<name>A0AAV6LD77_9ERIC</name>
<organism evidence="1 2">
    <name type="scientific">Rhododendron griersonianum</name>
    <dbReference type="NCBI Taxonomy" id="479676"/>
    <lineage>
        <taxon>Eukaryota</taxon>
        <taxon>Viridiplantae</taxon>
        <taxon>Streptophyta</taxon>
        <taxon>Embryophyta</taxon>
        <taxon>Tracheophyta</taxon>
        <taxon>Spermatophyta</taxon>
        <taxon>Magnoliopsida</taxon>
        <taxon>eudicotyledons</taxon>
        <taxon>Gunneridae</taxon>
        <taxon>Pentapetalae</taxon>
        <taxon>asterids</taxon>
        <taxon>Ericales</taxon>
        <taxon>Ericaceae</taxon>
        <taxon>Ericoideae</taxon>
        <taxon>Rhodoreae</taxon>
        <taxon>Rhododendron</taxon>
    </lineage>
</organism>